<evidence type="ECO:0000256" key="3">
    <source>
        <dbReference type="ARBA" id="ARBA00022989"/>
    </source>
</evidence>
<dbReference type="PANTHER" id="PTHR31310:SF7">
    <property type="entry name" value="PA-PHOSPHATASE RELATED-FAMILY PROTEIN DDB_G0268928"/>
    <property type="match status" value="1"/>
</dbReference>
<evidence type="ECO:0000313" key="8">
    <source>
        <dbReference type="EMBL" id="SEF13718.1"/>
    </source>
</evidence>
<keyword evidence="2 6" id="KW-0812">Transmembrane</keyword>
<feature type="transmembrane region" description="Helical" evidence="6">
    <location>
        <begin position="122"/>
        <end position="140"/>
    </location>
</feature>
<evidence type="ECO:0000256" key="4">
    <source>
        <dbReference type="ARBA" id="ARBA00023136"/>
    </source>
</evidence>
<evidence type="ECO:0000256" key="5">
    <source>
        <dbReference type="SAM" id="MobiDB-lite"/>
    </source>
</evidence>
<evidence type="ECO:0000256" key="2">
    <source>
        <dbReference type="ARBA" id="ARBA00022692"/>
    </source>
</evidence>
<dbReference type="PANTHER" id="PTHR31310">
    <property type="match status" value="1"/>
</dbReference>
<name>A0A1H5PKF8_9ACTN</name>
<dbReference type="RefSeq" id="WP_069110149.1">
    <property type="nucleotide sequence ID" value="NZ_FNUC01000004.1"/>
</dbReference>
<proteinExistence type="predicted"/>
<organism evidence="8 9">
    <name type="scientific">Jiangella alba</name>
    <dbReference type="NCBI Taxonomy" id="561176"/>
    <lineage>
        <taxon>Bacteria</taxon>
        <taxon>Bacillati</taxon>
        <taxon>Actinomycetota</taxon>
        <taxon>Actinomycetes</taxon>
        <taxon>Jiangellales</taxon>
        <taxon>Jiangellaceae</taxon>
        <taxon>Jiangella</taxon>
    </lineage>
</organism>
<feature type="transmembrane region" description="Helical" evidence="6">
    <location>
        <begin position="92"/>
        <end position="110"/>
    </location>
</feature>
<dbReference type="AlphaFoldDB" id="A0A1H5PKF8"/>
<dbReference type="InterPro" id="IPR026841">
    <property type="entry name" value="Aur1/Ipt1"/>
</dbReference>
<dbReference type="STRING" id="561176.SAMN04488561_4455"/>
<dbReference type="Proteomes" id="UP000181980">
    <property type="component" value="Unassembled WGS sequence"/>
</dbReference>
<feature type="transmembrane region" description="Helical" evidence="6">
    <location>
        <begin position="198"/>
        <end position="217"/>
    </location>
</feature>
<sequence length="292" mass="31871">MASDTMSRRPPTLRRVRSDSRLATAAKEIAFLLSAALLYTLVRGLTSDRVDAAFRHAEDVISFEKTLGINVETDLQGLILDHEWAVDAANGFYIYGYWPVFVLTLVWLIARRPAAYPFYRNALLASGAFSLVIFAFYPLAPPRFLPWHGFVDTISLEAPTYREMNSPTFVNEYAAMPSLHFGWILLLGIAWVALSRVLVVRIIGATMPLLMFATIVLTGNHYVVDALVGGGVVIAGIGVAVLIERVKRKRAVQAAIDDAHGSPSPSSSDDDGDGSPGGAIPSQRTPNLSRVR</sequence>
<protein>
    <submittedName>
        <fullName evidence="8">PAP2 superfamily protein</fullName>
    </submittedName>
</protein>
<reference evidence="9" key="1">
    <citation type="submission" date="2016-10" db="EMBL/GenBank/DDBJ databases">
        <authorList>
            <person name="Varghese N."/>
            <person name="Submissions S."/>
        </authorList>
    </citation>
    <scope>NUCLEOTIDE SEQUENCE [LARGE SCALE GENOMIC DNA]</scope>
    <source>
        <strain evidence="9">DSM 45237</strain>
    </source>
</reference>
<comment type="subcellular location">
    <subcellularLocation>
        <location evidence="1">Membrane</location>
        <topology evidence="1">Multi-pass membrane protein</topology>
    </subcellularLocation>
</comment>
<feature type="region of interest" description="Disordered" evidence="5">
    <location>
        <begin position="254"/>
        <end position="292"/>
    </location>
</feature>
<evidence type="ECO:0000256" key="6">
    <source>
        <dbReference type="SAM" id="Phobius"/>
    </source>
</evidence>
<keyword evidence="3 6" id="KW-1133">Transmembrane helix</keyword>
<dbReference type="InterPro" id="IPR052185">
    <property type="entry name" value="IPC_Synthase-Related"/>
</dbReference>
<gene>
    <name evidence="8" type="ORF">SAMN04488561_4455</name>
</gene>
<feature type="transmembrane region" description="Helical" evidence="6">
    <location>
        <begin position="173"/>
        <end position="193"/>
    </location>
</feature>
<feature type="transmembrane region" description="Helical" evidence="6">
    <location>
        <begin position="21"/>
        <end position="42"/>
    </location>
</feature>
<dbReference type="CDD" id="cd03386">
    <property type="entry name" value="PAP2_Aur1_like"/>
    <property type="match status" value="1"/>
</dbReference>
<dbReference type="EMBL" id="FNUC01000004">
    <property type="protein sequence ID" value="SEF13718.1"/>
    <property type="molecule type" value="Genomic_DNA"/>
</dbReference>
<feature type="transmembrane region" description="Helical" evidence="6">
    <location>
        <begin position="223"/>
        <end position="243"/>
    </location>
</feature>
<feature type="domain" description="Inositolphosphotransferase Aur1/Ipt1" evidence="7">
    <location>
        <begin position="59"/>
        <end position="237"/>
    </location>
</feature>
<evidence type="ECO:0000313" key="9">
    <source>
        <dbReference type="Proteomes" id="UP000181980"/>
    </source>
</evidence>
<accession>A0A1H5PKF8</accession>
<keyword evidence="9" id="KW-1185">Reference proteome</keyword>
<evidence type="ECO:0000256" key="1">
    <source>
        <dbReference type="ARBA" id="ARBA00004141"/>
    </source>
</evidence>
<feature type="compositionally biased region" description="Polar residues" evidence="5">
    <location>
        <begin position="282"/>
        <end position="292"/>
    </location>
</feature>
<dbReference type="OrthoDB" id="5241565at2"/>
<keyword evidence="4 6" id="KW-0472">Membrane</keyword>
<dbReference type="Pfam" id="PF14378">
    <property type="entry name" value="PAP2_3"/>
    <property type="match status" value="1"/>
</dbReference>
<dbReference type="GO" id="GO:0016020">
    <property type="term" value="C:membrane"/>
    <property type="evidence" value="ECO:0007669"/>
    <property type="project" value="UniProtKB-SubCell"/>
</dbReference>
<evidence type="ECO:0000259" key="7">
    <source>
        <dbReference type="Pfam" id="PF14378"/>
    </source>
</evidence>